<organism evidence="1 2">
    <name type="scientific">Paraburkholderia kururiensis</name>
    <dbReference type="NCBI Taxonomy" id="984307"/>
    <lineage>
        <taxon>Bacteria</taxon>
        <taxon>Pseudomonadati</taxon>
        <taxon>Pseudomonadota</taxon>
        <taxon>Betaproteobacteria</taxon>
        <taxon>Burkholderiales</taxon>
        <taxon>Burkholderiaceae</taxon>
        <taxon>Paraburkholderia</taxon>
    </lineage>
</organism>
<name>A0ABZ0WKM3_9BURK</name>
<dbReference type="EMBL" id="CP139965">
    <property type="protein sequence ID" value="WQD77908.1"/>
    <property type="molecule type" value="Genomic_DNA"/>
</dbReference>
<evidence type="ECO:0000313" key="1">
    <source>
        <dbReference type="EMBL" id="WQD77908.1"/>
    </source>
</evidence>
<dbReference type="RefSeq" id="WP_114814808.1">
    <property type="nucleotide sequence ID" value="NZ_CP139965.1"/>
</dbReference>
<keyword evidence="2" id="KW-1185">Reference proteome</keyword>
<dbReference type="Proteomes" id="UP001325479">
    <property type="component" value="Chromosome"/>
</dbReference>
<accession>A0ABZ0WKM3</accession>
<reference evidence="1 2" key="1">
    <citation type="submission" date="2023-12" db="EMBL/GenBank/DDBJ databases">
        <title>Genome sequencing and assembly of bacterial species from a model synthetic community.</title>
        <authorList>
            <person name="Hogle S.L."/>
        </authorList>
    </citation>
    <scope>NUCLEOTIDE SEQUENCE [LARGE SCALE GENOMIC DNA]</scope>
    <source>
        <strain evidence="1 2">HAMBI 2494</strain>
    </source>
</reference>
<proteinExistence type="predicted"/>
<sequence>MQRVYQYRGYEITVEADSLPDAIVGGTVLVRTGYLAIVCVRHEMSSRAFPAWNLSDDNDRPFDSASTALMAGFTAGQRFVDDLFAGRQGHDEVDGLDA</sequence>
<evidence type="ECO:0000313" key="2">
    <source>
        <dbReference type="Proteomes" id="UP001325479"/>
    </source>
</evidence>
<protein>
    <submittedName>
        <fullName evidence="1">Uncharacterized protein</fullName>
    </submittedName>
</protein>
<gene>
    <name evidence="1" type="ORF">U0042_28470</name>
</gene>